<dbReference type="Gene3D" id="1.10.357.10">
    <property type="entry name" value="Tetracycline Repressor, domain 2"/>
    <property type="match status" value="1"/>
</dbReference>
<dbReference type="PANTHER" id="PTHR30055">
    <property type="entry name" value="HTH-TYPE TRANSCRIPTIONAL REGULATOR RUTR"/>
    <property type="match status" value="1"/>
</dbReference>
<keyword evidence="2 4" id="KW-0238">DNA-binding</keyword>
<gene>
    <name evidence="6" type="ordered locus">MSMEI_2142</name>
</gene>
<accession>I7FZJ6</accession>
<organism evidence="6 7">
    <name type="scientific">Mycolicibacterium smegmatis (strain ATCC 700084 / mc(2)155)</name>
    <name type="common">Mycobacterium smegmatis</name>
    <dbReference type="NCBI Taxonomy" id="246196"/>
    <lineage>
        <taxon>Bacteria</taxon>
        <taxon>Bacillati</taxon>
        <taxon>Actinomycetota</taxon>
        <taxon>Actinomycetes</taxon>
        <taxon>Mycobacteriales</taxon>
        <taxon>Mycobacteriaceae</taxon>
        <taxon>Mycolicibacterium</taxon>
    </lineage>
</organism>
<reference evidence="6 7" key="2">
    <citation type="journal article" date="2009" name="Genome Res.">
        <title>Ortho-proteogenomics: multiple proteomes investigation through orthology and a new MS-based protocol.</title>
        <authorList>
            <person name="Gallien S."/>
            <person name="Perrodou E."/>
            <person name="Carapito C."/>
            <person name="Deshayes C."/>
            <person name="Reyrat J.M."/>
            <person name="Van Dorsselaer A."/>
            <person name="Poch O."/>
            <person name="Schaeffer C."/>
            <person name="Lecompte O."/>
        </authorList>
    </citation>
    <scope>NUCLEOTIDE SEQUENCE [LARGE SCALE GENOMIC DNA]</scope>
    <source>
        <strain evidence="7">ATCC 700084 / mc(2)155</strain>
    </source>
</reference>
<dbReference type="SUPFAM" id="SSF48498">
    <property type="entry name" value="Tetracyclin repressor-like, C-terminal domain"/>
    <property type="match status" value="1"/>
</dbReference>
<proteinExistence type="predicted"/>
<dbReference type="Proteomes" id="UP000006158">
    <property type="component" value="Chromosome"/>
</dbReference>
<dbReference type="Pfam" id="PF00440">
    <property type="entry name" value="TetR_N"/>
    <property type="match status" value="1"/>
</dbReference>
<evidence type="ECO:0000256" key="4">
    <source>
        <dbReference type="PROSITE-ProRule" id="PRU00335"/>
    </source>
</evidence>
<feature type="domain" description="HTH tetR-type" evidence="5">
    <location>
        <begin position="36"/>
        <end position="96"/>
    </location>
</feature>
<reference evidence="6 7" key="1">
    <citation type="journal article" date="2007" name="Genome Biol.">
        <title>Interrupted coding sequences in Mycobacterium smegmatis: authentic mutations or sequencing errors?</title>
        <authorList>
            <person name="Deshayes C."/>
            <person name="Perrodou E."/>
            <person name="Gallien S."/>
            <person name="Euphrasie D."/>
            <person name="Schaeffer C."/>
            <person name="Van-Dorsselaer A."/>
            <person name="Poch O."/>
            <person name="Lecompte O."/>
            <person name="Reyrat J.M."/>
        </authorList>
    </citation>
    <scope>NUCLEOTIDE SEQUENCE [LARGE SCALE GENOMIC DNA]</scope>
    <source>
        <strain evidence="7">ATCC 700084 / mc(2)155</strain>
    </source>
</reference>
<evidence type="ECO:0000256" key="3">
    <source>
        <dbReference type="ARBA" id="ARBA00023163"/>
    </source>
</evidence>
<sequence>MEQLTYARLPEDVRPTMRSCRFRGCVVTEQLDRRADLTRLQILQAASRQFARTPYSLVSLDDILADAQVTKGALYFHFRSKHALACAIVEYHAAQARDTTEDVAARNLSGLETLIDISYQLAVDDVSDPMTRAGLNLIESIGRTENLGAKVVTDWVARFSAIGRRAVSEGDLTPDSDPDVVARLLVSLYLGVRQTSELEDPQRFLQDLERSWQLVLPGIANPDRLGYLRQFIRRRTTLTARKAVPLHPEPPAHTRAGSA</sequence>
<dbReference type="InterPro" id="IPR036271">
    <property type="entry name" value="Tet_transcr_reg_TetR-rel_C_sf"/>
</dbReference>
<dbReference type="PROSITE" id="PS50977">
    <property type="entry name" value="HTH_TETR_2"/>
    <property type="match status" value="1"/>
</dbReference>
<name>I7FZJ6_MYCS2</name>
<evidence type="ECO:0000256" key="2">
    <source>
        <dbReference type="ARBA" id="ARBA00023125"/>
    </source>
</evidence>
<evidence type="ECO:0000313" key="7">
    <source>
        <dbReference type="Proteomes" id="UP000006158"/>
    </source>
</evidence>
<dbReference type="GO" id="GO:0000976">
    <property type="term" value="F:transcription cis-regulatory region binding"/>
    <property type="evidence" value="ECO:0007669"/>
    <property type="project" value="TreeGrafter"/>
</dbReference>
<keyword evidence="3" id="KW-0804">Transcription</keyword>
<dbReference type="GO" id="GO:0003700">
    <property type="term" value="F:DNA-binding transcription factor activity"/>
    <property type="evidence" value="ECO:0007669"/>
    <property type="project" value="TreeGrafter"/>
</dbReference>
<evidence type="ECO:0000259" key="5">
    <source>
        <dbReference type="PROSITE" id="PS50977"/>
    </source>
</evidence>
<dbReference type="InterPro" id="IPR054126">
    <property type="entry name" value="CprB_TetR_C"/>
</dbReference>
<dbReference type="KEGG" id="msg:MSMEI_2142"/>
<dbReference type="InterPro" id="IPR050109">
    <property type="entry name" value="HTH-type_TetR-like_transc_reg"/>
</dbReference>
<evidence type="ECO:0000256" key="1">
    <source>
        <dbReference type="ARBA" id="ARBA00023015"/>
    </source>
</evidence>
<dbReference type="Pfam" id="PF21935">
    <property type="entry name" value="TetR_C_45"/>
    <property type="match status" value="1"/>
</dbReference>
<evidence type="ECO:0000313" key="6">
    <source>
        <dbReference type="EMBL" id="AFP38612.1"/>
    </source>
</evidence>
<dbReference type="InterPro" id="IPR009057">
    <property type="entry name" value="Homeodomain-like_sf"/>
</dbReference>
<dbReference type="InterPro" id="IPR001647">
    <property type="entry name" value="HTH_TetR"/>
</dbReference>
<feature type="DNA-binding region" description="H-T-H motif" evidence="4">
    <location>
        <begin position="59"/>
        <end position="78"/>
    </location>
</feature>
<protein>
    <submittedName>
        <fullName evidence="6">TetR-family transcriptional regulator</fullName>
    </submittedName>
</protein>
<keyword evidence="1" id="KW-0805">Transcription regulation</keyword>
<dbReference type="PATRIC" id="fig|246196.56.peg.2195"/>
<dbReference type="EMBL" id="CP001663">
    <property type="protein sequence ID" value="AFP38612.1"/>
    <property type="molecule type" value="Genomic_DNA"/>
</dbReference>
<dbReference type="AlphaFoldDB" id="I7FZJ6"/>
<dbReference type="SUPFAM" id="SSF46689">
    <property type="entry name" value="Homeodomain-like"/>
    <property type="match status" value="1"/>
</dbReference>
<dbReference type="PANTHER" id="PTHR30055:SF234">
    <property type="entry name" value="HTH-TYPE TRANSCRIPTIONAL REGULATOR BETI"/>
    <property type="match status" value="1"/>
</dbReference>
<dbReference type="PRINTS" id="PR00455">
    <property type="entry name" value="HTHTETR"/>
</dbReference>